<comment type="caution">
    <text evidence="2">The sequence shown here is derived from an EMBL/GenBank/DDBJ whole genome shotgun (WGS) entry which is preliminary data.</text>
</comment>
<keyword evidence="1" id="KW-1133">Transmembrane helix</keyword>
<evidence type="ECO:0000256" key="1">
    <source>
        <dbReference type="SAM" id="Phobius"/>
    </source>
</evidence>
<dbReference type="Proteomes" id="UP001285263">
    <property type="component" value="Unassembled WGS sequence"/>
</dbReference>
<keyword evidence="3" id="KW-1185">Reference proteome</keyword>
<dbReference type="RefSeq" id="WP_320421926.1">
    <property type="nucleotide sequence ID" value="NZ_JAXCLA010000002.1"/>
</dbReference>
<feature type="transmembrane region" description="Helical" evidence="1">
    <location>
        <begin position="38"/>
        <end position="58"/>
    </location>
</feature>
<keyword evidence="1" id="KW-0472">Membrane</keyword>
<feature type="transmembrane region" description="Helical" evidence="1">
    <location>
        <begin position="65"/>
        <end position="87"/>
    </location>
</feature>
<organism evidence="2 3">
    <name type="scientific">Roseateles agri</name>
    <dbReference type="NCBI Taxonomy" id="3098619"/>
    <lineage>
        <taxon>Bacteria</taxon>
        <taxon>Pseudomonadati</taxon>
        <taxon>Pseudomonadota</taxon>
        <taxon>Betaproteobacteria</taxon>
        <taxon>Burkholderiales</taxon>
        <taxon>Sphaerotilaceae</taxon>
        <taxon>Roseateles</taxon>
    </lineage>
</organism>
<dbReference type="Pfam" id="PF11804">
    <property type="entry name" value="DUF3325"/>
    <property type="match status" value="1"/>
</dbReference>
<reference evidence="2 3" key="1">
    <citation type="submission" date="2023-11" db="EMBL/GenBank/DDBJ databases">
        <title>Paucibacter sp. nov., isolated from fresh soil in Korea.</title>
        <authorList>
            <person name="Le N.T.T."/>
        </authorList>
    </citation>
    <scope>NUCLEOTIDE SEQUENCE [LARGE SCALE GENOMIC DNA]</scope>
    <source>
        <strain evidence="2 3">R3-3</strain>
    </source>
</reference>
<accession>A0ABU5DDY3</accession>
<proteinExistence type="predicted"/>
<keyword evidence="1" id="KW-0812">Transmembrane</keyword>
<dbReference type="InterPro" id="IPR021762">
    <property type="entry name" value="DUF3325"/>
</dbReference>
<gene>
    <name evidence="2" type="ORF">SNE35_05850</name>
</gene>
<sequence length="99" mass="10509">MILAALLASLAGAIWLAASLDAHWQQLRGRDAAASPRQVALLRGLGAAAWLFALLLCCRADHASMAVLVWIMSISAASCAAAFLLAWRPRAVAWLLAWA</sequence>
<evidence type="ECO:0000313" key="3">
    <source>
        <dbReference type="Proteomes" id="UP001285263"/>
    </source>
</evidence>
<dbReference type="EMBL" id="JAXCLA010000002">
    <property type="protein sequence ID" value="MDY0744016.1"/>
    <property type="molecule type" value="Genomic_DNA"/>
</dbReference>
<name>A0ABU5DDY3_9BURK</name>
<evidence type="ECO:0000313" key="2">
    <source>
        <dbReference type="EMBL" id="MDY0744016.1"/>
    </source>
</evidence>
<protein>
    <submittedName>
        <fullName evidence="2">DUF3325 family protein</fullName>
    </submittedName>
</protein>